<feature type="compositionally biased region" description="Polar residues" evidence="1">
    <location>
        <begin position="61"/>
        <end position="72"/>
    </location>
</feature>
<accession>A0A9W9H684</accession>
<feature type="compositionally biased region" description="Basic and acidic residues" evidence="1">
    <location>
        <begin position="79"/>
        <end position="91"/>
    </location>
</feature>
<feature type="region of interest" description="Disordered" evidence="1">
    <location>
        <begin position="26"/>
        <end position="111"/>
    </location>
</feature>
<keyword evidence="3" id="KW-1185">Reference proteome</keyword>
<sequence length="111" mass="12505">MEEAKQAFANYAAYHRMPMRFQATMDAGRGATATRKETTQQEGLPYTLRRDNGVEEPLQVPQDQITEPTQSKGGPGHPKGSENRQRAENWHLCRWRTKGPRGSNPARRGVA</sequence>
<proteinExistence type="predicted"/>
<evidence type="ECO:0000313" key="2">
    <source>
        <dbReference type="EMBL" id="KAJ5139181.1"/>
    </source>
</evidence>
<dbReference type="RefSeq" id="XP_056523830.1">
    <property type="nucleotide sequence ID" value="XM_056664773.1"/>
</dbReference>
<evidence type="ECO:0000256" key="1">
    <source>
        <dbReference type="SAM" id="MobiDB-lite"/>
    </source>
</evidence>
<reference evidence="2" key="1">
    <citation type="submission" date="2022-11" db="EMBL/GenBank/DDBJ databases">
        <authorList>
            <person name="Petersen C."/>
        </authorList>
    </citation>
    <scope>NUCLEOTIDE SEQUENCE</scope>
    <source>
        <strain evidence="2">IBT 22155</strain>
    </source>
</reference>
<dbReference type="EMBL" id="JAPQKL010000003">
    <property type="protein sequence ID" value="KAJ5139181.1"/>
    <property type="molecule type" value="Genomic_DNA"/>
</dbReference>
<gene>
    <name evidence="2" type="ORF">N7515_004029</name>
</gene>
<name>A0A9W9H684_9EURO</name>
<organism evidence="2 3">
    <name type="scientific">Penicillium bovifimosum</name>
    <dbReference type="NCBI Taxonomy" id="126998"/>
    <lineage>
        <taxon>Eukaryota</taxon>
        <taxon>Fungi</taxon>
        <taxon>Dikarya</taxon>
        <taxon>Ascomycota</taxon>
        <taxon>Pezizomycotina</taxon>
        <taxon>Eurotiomycetes</taxon>
        <taxon>Eurotiomycetidae</taxon>
        <taxon>Eurotiales</taxon>
        <taxon>Aspergillaceae</taxon>
        <taxon>Penicillium</taxon>
    </lineage>
</organism>
<dbReference type="GeneID" id="81403943"/>
<evidence type="ECO:0000313" key="3">
    <source>
        <dbReference type="Proteomes" id="UP001149079"/>
    </source>
</evidence>
<dbReference type="Proteomes" id="UP001149079">
    <property type="component" value="Unassembled WGS sequence"/>
</dbReference>
<comment type="caution">
    <text evidence="2">The sequence shown here is derived from an EMBL/GenBank/DDBJ whole genome shotgun (WGS) entry which is preliminary data.</text>
</comment>
<protein>
    <submittedName>
        <fullName evidence="2">Uncharacterized protein</fullName>
    </submittedName>
</protein>
<reference evidence="2" key="2">
    <citation type="journal article" date="2023" name="IMA Fungus">
        <title>Comparative genomic study of the Penicillium genus elucidates a diverse pangenome and 15 lateral gene transfer events.</title>
        <authorList>
            <person name="Petersen C."/>
            <person name="Sorensen T."/>
            <person name="Nielsen M.R."/>
            <person name="Sondergaard T.E."/>
            <person name="Sorensen J.L."/>
            <person name="Fitzpatrick D.A."/>
            <person name="Frisvad J.C."/>
            <person name="Nielsen K.L."/>
        </authorList>
    </citation>
    <scope>NUCLEOTIDE SEQUENCE</scope>
    <source>
        <strain evidence="2">IBT 22155</strain>
    </source>
</reference>
<dbReference type="AlphaFoldDB" id="A0A9W9H684"/>